<dbReference type="InterPro" id="IPR027417">
    <property type="entry name" value="P-loop_NTPase"/>
</dbReference>
<dbReference type="PANTHER" id="PTHR33295">
    <property type="entry name" value="ATPASE"/>
    <property type="match status" value="1"/>
</dbReference>
<dbReference type="EMBL" id="JBBNOP010000001">
    <property type="protein sequence ID" value="MEQ3361598.1"/>
    <property type="molecule type" value="Genomic_DNA"/>
</dbReference>
<dbReference type="RefSeq" id="WP_180963597.1">
    <property type="nucleotide sequence ID" value="NZ_JBBNOP010000001.1"/>
</dbReference>
<accession>A0ABV1J946</accession>
<feature type="domain" description="DUF4143" evidence="2">
    <location>
        <begin position="205"/>
        <end position="346"/>
    </location>
</feature>
<dbReference type="GO" id="GO:0005524">
    <property type="term" value="F:ATP binding"/>
    <property type="evidence" value="ECO:0007669"/>
    <property type="project" value="UniProtKB-KW"/>
</dbReference>
<evidence type="ECO:0000313" key="3">
    <source>
        <dbReference type="EMBL" id="MEQ3361598.1"/>
    </source>
</evidence>
<evidence type="ECO:0000313" key="4">
    <source>
        <dbReference type="Proteomes" id="UP001487305"/>
    </source>
</evidence>
<evidence type="ECO:0000259" key="2">
    <source>
        <dbReference type="Pfam" id="PF13635"/>
    </source>
</evidence>
<comment type="caution">
    <text evidence="3">The sequence shown here is derived from an EMBL/GenBank/DDBJ whole genome shotgun (WGS) entry which is preliminary data.</text>
</comment>
<keyword evidence="4" id="KW-1185">Reference proteome</keyword>
<dbReference type="Pfam" id="PF13173">
    <property type="entry name" value="AAA_14"/>
    <property type="match status" value="1"/>
</dbReference>
<feature type="domain" description="AAA" evidence="1">
    <location>
        <begin position="13"/>
        <end position="146"/>
    </location>
</feature>
<sequence length="430" mass="48238">MDFDLPKPKQHNLIYSIVGVRRCGKTFFLYQLMDRLMREGVPRDRIFHFTLDDERVMPFSERTLSDLLDAYYKLVPEAVEGCYLFLDEIQEAPCWTNFVRRISEQRKVTIVLTGSSSKLLSKDIPTHLRGRSLSKEIWPLGFDEYCDFRGVVHEGVESLTAEAAGRLEVAFFEYLQVGGFPAVQNMLPLDRVQLLQGYAAEIVTKDVLERFETTSIRVAERFARNALRSTGLKFSVNNQLKDIRAAGMSASNEKLYALLDDLEDAHLVFRVNDYTLSIKENPRSSSKVYSVDPGLALAVAPASHLDVGQRLETAVFVELKRRFGADRTNVIATYSAVDCPEVDFIVGDVALGDQHQLLQVAVRTGAEAGLGLSPDRLPKKYKSEIGNLETAMKRSGLDTGAVITLSEEAEFPVSSGTVRLVPAWKWFLGR</sequence>
<dbReference type="InterPro" id="IPR041682">
    <property type="entry name" value="AAA_14"/>
</dbReference>
<name>A0ABV1J946_9ACTN</name>
<protein>
    <submittedName>
        <fullName evidence="3">ATP-binding protein</fullName>
    </submittedName>
</protein>
<gene>
    <name evidence="3" type="ORF">AAA083_01265</name>
</gene>
<reference evidence="3 4" key="1">
    <citation type="submission" date="2024-04" db="EMBL/GenBank/DDBJ databases">
        <title>Human intestinal bacterial collection.</title>
        <authorList>
            <person name="Pauvert C."/>
            <person name="Hitch T.C.A."/>
            <person name="Clavel T."/>
        </authorList>
    </citation>
    <scope>NUCLEOTIDE SEQUENCE [LARGE SCALE GENOMIC DNA]</scope>
    <source>
        <strain evidence="3 4">CLA-KB-H42</strain>
    </source>
</reference>
<dbReference type="Pfam" id="PF13635">
    <property type="entry name" value="DUF4143"/>
    <property type="match status" value="1"/>
</dbReference>
<keyword evidence="3" id="KW-0067">ATP-binding</keyword>
<proteinExistence type="predicted"/>
<dbReference type="InterPro" id="IPR025420">
    <property type="entry name" value="DUF4143"/>
</dbReference>
<dbReference type="PANTHER" id="PTHR33295:SF8">
    <property type="entry name" value="AAA+ ATPASE DOMAIN-CONTAINING PROTEIN"/>
    <property type="match status" value="1"/>
</dbReference>
<keyword evidence="3" id="KW-0547">Nucleotide-binding</keyword>
<evidence type="ECO:0000259" key="1">
    <source>
        <dbReference type="Pfam" id="PF13173"/>
    </source>
</evidence>
<organism evidence="3 4">
    <name type="scientific">Raoultibacter massiliensis</name>
    <dbReference type="NCBI Taxonomy" id="1852371"/>
    <lineage>
        <taxon>Bacteria</taxon>
        <taxon>Bacillati</taxon>
        <taxon>Actinomycetota</taxon>
        <taxon>Coriobacteriia</taxon>
        <taxon>Eggerthellales</taxon>
        <taxon>Eggerthellaceae</taxon>
        <taxon>Raoultibacter</taxon>
    </lineage>
</organism>
<dbReference type="SUPFAM" id="SSF52540">
    <property type="entry name" value="P-loop containing nucleoside triphosphate hydrolases"/>
    <property type="match status" value="1"/>
</dbReference>
<dbReference type="Proteomes" id="UP001487305">
    <property type="component" value="Unassembled WGS sequence"/>
</dbReference>